<reference evidence="6" key="1">
    <citation type="journal article" date="2017" name="Int J Environ Stud">
        <title>Does the Miocene-Pliocene relict legume Oxytropis triphylla form nitrogen-fixing nodules with a combination of bacterial strains?</title>
        <authorList>
            <person name="Safronova V."/>
            <person name="Belimov A."/>
            <person name="Sazanova A."/>
            <person name="Kuznetsova I."/>
            <person name="Popova J."/>
            <person name="Andronov E."/>
            <person name="Verkhozina A."/>
            <person name="Tikhonovich I."/>
        </authorList>
    </citation>
    <scope>NUCLEOTIDE SEQUENCE [LARGE SCALE GENOMIC DNA]</scope>
    <source>
        <strain evidence="6">Tri-38</strain>
    </source>
</reference>
<evidence type="ECO:0000259" key="4">
    <source>
        <dbReference type="Pfam" id="PF08797"/>
    </source>
</evidence>
<keyword evidence="3" id="KW-0812">Transmembrane</keyword>
<keyword evidence="6" id="KW-1185">Reference proteome</keyword>
<dbReference type="OrthoDB" id="8452595at2"/>
<dbReference type="KEGG" id="pht:BLM14_09055"/>
<dbReference type="Pfam" id="PF08797">
    <property type="entry name" value="HIRAN"/>
    <property type="match status" value="1"/>
</dbReference>
<keyword evidence="3" id="KW-0472">Membrane</keyword>
<evidence type="ECO:0000256" key="1">
    <source>
        <dbReference type="ARBA" id="ARBA00022723"/>
    </source>
</evidence>
<feature type="transmembrane region" description="Helical" evidence="3">
    <location>
        <begin position="7"/>
        <end position="27"/>
    </location>
</feature>
<accession>A0A2N9W4W7</accession>
<dbReference type="GO" id="GO:0008270">
    <property type="term" value="F:zinc ion binding"/>
    <property type="evidence" value="ECO:0007669"/>
    <property type="project" value="InterPro"/>
</dbReference>
<dbReference type="EMBL" id="MZMT01000003">
    <property type="protein sequence ID" value="PIO46785.1"/>
    <property type="molecule type" value="Genomic_DNA"/>
</dbReference>
<dbReference type="AlphaFoldDB" id="A0A2N9W4W7"/>
<name>A0A2N9W4W7_9HYPH</name>
<protein>
    <recommendedName>
        <fullName evidence="4">HIRAN domain-containing protein</fullName>
    </recommendedName>
</protein>
<keyword evidence="2" id="KW-0378">Hydrolase</keyword>
<comment type="caution">
    <text evidence="5">The sequence shown here is derived from an EMBL/GenBank/DDBJ whole genome shotgun (WGS) entry which is preliminary data.</text>
</comment>
<keyword evidence="3" id="KW-1133">Transmembrane helix</keyword>
<dbReference type="RefSeq" id="WP_099999083.1">
    <property type="nucleotide sequence ID" value="NZ_CP017940.1"/>
</dbReference>
<dbReference type="InterPro" id="IPR014905">
    <property type="entry name" value="HIRAN"/>
</dbReference>
<dbReference type="Gene3D" id="3.30.70.2330">
    <property type="match status" value="1"/>
</dbReference>
<keyword evidence="1" id="KW-0479">Metal-binding</keyword>
<proteinExistence type="predicted"/>
<evidence type="ECO:0000313" key="6">
    <source>
        <dbReference type="Proteomes" id="UP000232163"/>
    </source>
</evidence>
<evidence type="ECO:0000256" key="2">
    <source>
        <dbReference type="ARBA" id="ARBA00022801"/>
    </source>
</evidence>
<feature type="domain" description="HIRAN" evidence="4">
    <location>
        <begin position="95"/>
        <end position="141"/>
    </location>
</feature>
<dbReference type="GO" id="GO:0016818">
    <property type="term" value="F:hydrolase activity, acting on acid anhydrides, in phosphorus-containing anhydrides"/>
    <property type="evidence" value="ECO:0007669"/>
    <property type="project" value="InterPro"/>
</dbReference>
<evidence type="ECO:0000256" key="3">
    <source>
        <dbReference type="SAM" id="Phobius"/>
    </source>
</evidence>
<sequence>MDFRSSVVSNVCNFGVGMAMGILSFLFGNSKPKDDGDPETGSRPEATSPSPLARIKWRDSSFPMDAVGESNYQDALIAICGAHTRYGHEGEYDALLEREPSNRYDSNAVMVKIRGKKVGYLPREQAQRVGQQMLEAGIEAAVCAARVRGGWRTNQYDEGHYGVRLAIPNHGWIDFGIGAEPPARASLPRQTAKRPVAAMSGPLLGHWIALMGAPPDEEVAQELAAAGAKIMAGVGKSTTLLVVVAERPFDAGTRSSASFRRADDLIAAGSHLRIISLSEARAMIAKSA</sequence>
<dbReference type="GO" id="GO:0003676">
    <property type="term" value="F:nucleic acid binding"/>
    <property type="evidence" value="ECO:0007669"/>
    <property type="project" value="InterPro"/>
</dbReference>
<evidence type="ECO:0000313" key="5">
    <source>
        <dbReference type="EMBL" id="PIO46785.1"/>
    </source>
</evidence>
<dbReference type="Proteomes" id="UP000232163">
    <property type="component" value="Unassembled WGS sequence"/>
</dbReference>
<organism evidence="5 6">
    <name type="scientific">Phyllobacterium zundukense</name>
    <dbReference type="NCBI Taxonomy" id="1867719"/>
    <lineage>
        <taxon>Bacteria</taxon>
        <taxon>Pseudomonadati</taxon>
        <taxon>Pseudomonadota</taxon>
        <taxon>Alphaproteobacteria</taxon>
        <taxon>Hyphomicrobiales</taxon>
        <taxon>Phyllobacteriaceae</taxon>
        <taxon>Phyllobacterium</taxon>
    </lineage>
</organism>
<gene>
    <name evidence="5" type="ORF">B5P45_03020</name>
</gene>